<evidence type="ECO:0000313" key="10">
    <source>
        <dbReference type="EMBL" id="KAL1531526.1"/>
    </source>
</evidence>
<gene>
    <name evidence="10" type="ORF">AAHA92_31655</name>
</gene>
<comment type="caution">
    <text evidence="10">The sequence shown here is derived from an EMBL/GenBank/DDBJ whole genome shotgun (WGS) entry which is preliminary data.</text>
</comment>
<accession>A0ABD1FI50</accession>
<dbReference type="GO" id="GO:0016020">
    <property type="term" value="C:membrane"/>
    <property type="evidence" value="ECO:0007669"/>
    <property type="project" value="UniProtKB-SubCell"/>
</dbReference>
<dbReference type="Gene3D" id="1.25.40.20">
    <property type="entry name" value="Ankyrin repeat-containing domain"/>
    <property type="match status" value="2"/>
</dbReference>
<dbReference type="InterPro" id="IPR026961">
    <property type="entry name" value="PGG_dom"/>
</dbReference>
<dbReference type="AlphaFoldDB" id="A0ABD1FI50"/>
<feature type="transmembrane region" description="Helical" evidence="8">
    <location>
        <begin position="582"/>
        <end position="600"/>
    </location>
</feature>
<feature type="repeat" description="ANK" evidence="7">
    <location>
        <begin position="101"/>
        <end position="122"/>
    </location>
</feature>
<keyword evidence="4 8" id="KW-1133">Transmembrane helix</keyword>
<dbReference type="PROSITE" id="PS50297">
    <property type="entry name" value="ANK_REP_REGION"/>
    <property type="match status" value="4"/>
</dbReference>
<keyword evidence="5 7" id="KW-0040">ANK repeat</keyword>
<dbReference type="SMART" id="SM00248">
    <property type="entry name" value="ANK"/>
    <property type="match status" value="9"/>
</dbReference>
<name>A0ABD1FI50_SALDI</name>
<dbReference type="InterPro" id="IPR036770">
    <property type="entry name" value="Ankyrin_rpt-contain_sf"/>
</dbReference>
<evidence type="ECO:0000259" key="9">
    <source>
        <dbReference type="Pfam" id="PF13962"/>
    </source>
</evidence>
<dbReference type="Pfam" id="PF12796">
    <property type="entry name" value="Ank_2"/>
    <property type="match status" value="3"/>
</dbReference>
<proteinExistence type="predicted"/>
<keyword evidence="11" id="KW-1185">Reference proteome</keyword>
<dbReference type="PANTHER" id="PTHR24186:SF46">
    <property type="entry name" value="PROTEIN ACCELERATED CELL DEATH 6-LIKE"/>
    <property type="match status" value="1"/>
</dbReference>
<keyword evidence="2 8" id="KW-0812">Transmembrane</keyword>
<organism evidence="10 11">
    <name type="scientific">Salvia divinorum</name>
    <name type="common">Maria pastora</name>
    <name type="synonym">Diviner's sage</name>
    <dbReference type="NCBI Taxonomy" id="28513"/>
    <lineage>
        <taxon>Eukaryota</taxon>
        <taxon>Viridiplantae</taxon>
        <taxon>Streptophyta</taxon>
        <taxon>Embryophyta</taxon>
        <taxon>Tracheophyta</taxon>
        <taxon>Spermatophyta</taxon>
        <taxon>Magnoliopsida</taxon>
        <taxon>eudicotyledons</taxon>
        <taxon>Gunneridae</taxon>
        <taxon>Pentapetalae</taxon>
        <taxon>asterids</taxon>
        <taxon>lamiids</taxon>
        <taxon>Lamiales</taxon>
        <taxon>Lamiaceae</taxon>
        <taxon>Nepetoideae</taxon>
        <taxon>Mentheae</taxon>
        <taxon>Salviinae</taxon>
        <taxon>Salvia</taxon>
        <taxon>Salvia subgen. Calosphace</taxon>
    </lineage>
</organism>
<feature type="transmembrane region" description="Helical" evidence="8">
    <location>
        <begin position="482"/>
        <end position="506"/>
    </location>
</feature>
<feature type="transmembrane region" description="Helical" evidence="8">
    <location>
        <begin position="513"/>
        <end position="537"/>
    </location>
</feature>
<evidence type="ECO:0000256" key="4">
    <source>
        <dbReference type="ARBA" id="ARBA00022989"/>
    </source>
</evidence>
<feature type="transmembrane region" description="Helical" evidence="8">
    <location>
        <begin position="440"/>
        <end position="462"/>
    </location>
</feature>
<evidence type="ECO:0000256" key="7">
    <source>
        <dbReference type="PROSITE-ProRule" id="PRU00023"/>
    </source>
</evidence>
<evidence type="ECO:0000256" key="2">
    <source>
        <dbReference type="ARBA" id="ARBA00022692"/>
    </source>
</evidence>
<keyword evidence="6 8" id="KW-0472">Membrane</keyword>
<dbReference type="Pfam" id="PF00023">
    <property type="entry name" value="Ank"/>
    <property type="match status" value="1"/>
</dbReference>
<feature type="transmembrane region" description="Helical" evidence="8">
    <location>
        <begin position="549"/>
        <end position="570"/>
    </location>
</feature>
<keyword evidence="3" id="KW-0677">Repeat</keyword>
<evidence type="ECO:0000256" key="8">
    <source>
        <dbReference type="SAM" id="Phobius"/>
    </source>
</evidence>
<dbReference type="InterPro" id="IPR002110">
    <property type="entry name" value="Ankyrin_rpt"/>
</dbReference>
<dbReference type="PANTHER" id="PTHR24186">
    <property type="entry name" value="PROTEIN PHOSPHATASE 1 REGULATORY SUBUNIT"/>
    <property type="match status" value="1"/>
</dbReference>
<evidence type="ECO:0000256" key="6">
    <source>
        <dbReference type="ARBA" id="ARBA00023136"/>
    </source>
</evidence>
<dbReference type="PROSITE" id="PS50088">
    <property type="entry name" value="ANK_REPEAT"/>
    <property type="match status" value="4"/>
</dbReference>
<feature type="repeat" description="ANK" evidence="7">
    <location>
        <begin position="279"/>
        <end position="311"/>
    </location>
</feature>
<dbReference type="SUPFAM" id="SSF48403">
    <property type="entry name" value="Ankyrin repeat"/>
    <property type="match status" value="1"/>
</dbReference>
<feature type="repeat" description="ANK" evidence="7">
    <location>
        <begin position="349"/>
        <end position="382"/>
    </location>
</feature>
<dbReference type="Proteomes" id="UP001567538">
    <property type="component" value="Unassembled WGS sequence"/>
</dbReference>
<reference evidence="10 11" key="1">
    <citation type="submission" date="2024-06" db="EMBL/GenBank/DDBJ databases">
        <title>A chromosome level genome sequence of Diviner's sage (Salvia divinorum).</title>
        <authorList>
            <person name="Ford S.A."/>
            <person name="Ro D.-K."/>
            <person name="Ness R.W."/>
            <person name="Phillips M.A."/>
        </authorList>
    </citation>
    <scope>NUCLEOTIDE SEQUENCE [LARGE SCALE GENOMIC DNA]</scope>
    <source>
        <strain evidence="10">SAF-2024a</strain>
        <tissue evidence="10">Leaf</tissue>
    </source>
</reference>
<feature type="repeat" description="ANK" evidence="7">
    <location>
        <begin position="245"/>
        <end position="270"/>
    </location>
</feature>
<evidence type="ECO:0000256" key="3">
    <source>
        <dbReference type="ARBA" id="ARBA00022737"/>
    </source>
</evidence>
<protein>
    <submittedName>
        <fullName evidence="10">Protein ACCELERATED CELL DEATH 6-like</fullName>
    </submittedName>
</protein>
<dbReference type="EMBL" id="JBEAFC010000014">
    <property type="protein sequence ID" value="KAL1531526.1"/>
    <property type="molecule type" value="Genomic_DNA"/>
</dbReference>
<comment type="subcellular location">
    <subcellularLocation>
        <location evidence="1">Membrane</location>
        <topology evidence="1">Multi-pass membrane protein</topology>
    </subcellularLocation>
</comment>
<evidence type="ECO:0000256" key="5">
    <source>
        <dbReference type="ARBA" id="ARBA00023043"/>
    </source>
</evidence>
<evidence type="ECO:0000313" key="11">
    <source>
        <dbReference type="Proteomes" id="UP001567538"/>
    </source>
</evidence>
<evidence type="ECO:0000256" key="1">
    <source>
        <dbReference type="ARBA" id="ARBA00004141"/>
    </source>
</evidence>
<sequence>MAMTERKFSITEIYKEDEHGDAEMYIDRDLYLAAINGDLNQFERIFYRISKENHESESERLSRLTPIQNTVLHVAAKHGNQDIVNFITRTKPSLALAKNFNGDTVLHLAAKGGDEAMVKALVGDLSHNETEKRNLLMAENKMRNTALHQALLSQMESIASFLIQQEPELSYHLNKQGESALYLAAKAGFVGCISSILANCTDENRLNLLFENKSPIQAAIERKEIAVLEAIINAKPQLIQMRDSKGRNPLHYAASLGNLEATHCLLKKDAFNASRRDKRGELPIHLAAREGHVDAIRVMLQYSLEVEELLDVSGNNILHVAARSGRYNVFSFVLKNPKLDSLINMQNKSGDTPLHIATRNDHAKIVSTLTWDQRVDIKAVNNNEMTALDVAYEERIDNPPFTKRLTWAALKSASVPQNSKNSGRMENVDLDVYKERVNTLLVVATLVATVTFAAGFTMPGGYISSETDTDLGMATMWRDTVFRVFVLCDTIAMYCSIVVVAALIWAQLGDTTLVIYALELAAPLLGVALIMMSVAFTAGVTTVFTKLRWLQITVLAMSTSSIALLLVLLLPLCAPLTSSSRVIRYLSYYPFCLLILVSSTKRNH</sequence>
<feature type="domain" description="PGG" evidence="9">
    <location>
        <begin position="433"/>
        <end position="542"/>
    </location>
</feature>
<dbReference type="Pfam" id="PF13962">
    <property type="entry name" value="PGG"/>
    <property type="match status" value="1"/>
</dbReference>